<dbReference type="GO" id="GO:0009506">
    <property type="term" value="C:plasmodesma"/>
    <property type="evidence" value="ECO:0007669"/>
    <property type="project" value="UniProtKB-ARBA"/>
</dbReference>
<keyword evidence="5" id="KW-1133">Transmembrane helix</keyword>
<keyword evidence="5" id="KW-0812">Transmembrane</keyword>
<dbReference type="InterPro" id="IPR012946">
    <property type="entry name" value="X8"/>
</dbReference>
<dbReference type="CAZy" id="CBM43">
    <property type="family name" value="Carbohydrate-Binding Module Family 43"/>
</dbReference>
<feature type="domain" description="X8" evidence="6">
    <location>
        <begin position="34"/>
        <end position="129"/>
    </location>
</feature>
<dbReference type="Gene3D" id="1.20.58.1040">
    <property type="match status" value="1"/>
</dbReference>
<proteinExistence type="predicted"/>
<dbReference type="Pfam" id="PF07983">
    <property type="entry name" value="X8"/>
    <property type="match status" value="1"/>
</dbReference>
<evidence type="ECO:0000256" key="3">
    <source>
        <dbReference type="ARBA" id="ARBA00022729"/>
    </source>
</evidence>
<organism evidence="7">
    <name type="scientific">Arabidopsis thaliana</name>
    <name type="common">Mouse-ear cress</name>
    <dbReference type="NCBI Taxonomy" id="3702"/>
    <lineage>
        <taxon>Eukaryota</taxon>
        <taxon>Viridiplantae</taxon>
        <taxon>Streptophyta</taxon>
        <taxon>Embryophyta</taxon>
        <taxon>Tracheophyta</taxon>
        <taxon>Spermatophyta</taxon>
        <taxon>Magnoliopsida</taxon>
        <taxon>eudicotyledons</taxon>
        <taxon>Gunneridae</taxon>
        <taxon>Pentapetalae</taxon>
        <taxon>rosids</taxon>
        <taxon>malvids</taxon>
        <taxon>Brassicales</taxon>
        <taxon>Brassicaceae</taxon>
        <taxon>Camelineae</taxon>
        <taxon>Arabidopsis</taxon>
    </lineage>
</organism>
<dbReference type="SMART" id="SM00768">
    <property type="entry name" value="X8"/>
    <property type="match status" value="1"/>
</dbReference>
<dbReference type="PANTHER" id="PTHR31044:SF130">
    <property type="entry name" value="CARBOHYDRATE-BINDING X8 DOMAIN SUPERFAMILY PROTEIN"/>
    <property type="match status" value="1"/>
</dbReference>
<dbReference type="TAIR" id="AT2G43660"/>
<protein>
    <submittedName>
        <fullName evidence="7">Putative beta-1,3-glucanase, C terminal</fullName>
    </submittedName>
</protein>
<dbReference type="AlphaFoldDB" id="O22837"/>
<accession>O22837</accession>
<dbReference type="GO" id="GO:0098552">
    <property type="term" value="C:side of membrane"/>
    <property type="evidence" value="ECO:0007669"/>
    <property type="project" value="UniProtKB-KW"/>
</dbReference>
<name>O22837_ARATH</name>
<keyword evidence="2" id="KW-0325">Glycoprotein</keyword>
<keyword evidence="3" id="KW-0732">Signal</keyword>
<dbReference type="InterPro" id="IPR044788">
    <property type="entry name" value="X8_dom_prot"/>
</dbReference>
<reference evidence="7" key="3">
    <citation type="submission" date="2002-02" db="EMBL/GenBank/DDBJ databases">
        <authorList>
            <person name="Town C.D."/>
            <person name="Kaul S."/>
        </authorList>
    </citation>
    <scope>NUCLEOTIDE SEQUENCE</scope>
</reference>
<dbReference type="EMBL" id="AC002333">
    <property type="protein sequence ID" value="AAB64040.1"/>
    <property type="molecule type" value="Genomic_DNA"/>
</dbReference>
<evidence type="ECO:0000259" key="6">
    <source>
        <dbReference type="SMART" id="SM00768"/>
    </source>
</evidence>
<evidence type="ECO:0000313" key="7">
    <source>
        <dbReference type="EMBL" id="AAB64040.1"/>
    </source>
</evidence>
<feature type="transmembrane region" description="Helical" evidence="5">
    <location>
        <begin position="6"/>
        <end position="25"/>
    </location>
</feature>
<evidence type="ECO:0000256" key="2">
    <source>
        <dbReference type="ARBA" id="ARBA00022622"/>
    </source>
</evidence>
<keyword evidence="4" id="KW-0449">Lipoprotein</keyword>
<dbReference type="ExpressionAtlas" id="O22837">
    <property type="expression patterns" value="baseline and differential"/>
</dbReference>
<keyword evidence="5" id="KW-0472">Membrane</keyword>
<sequence>MPKAQIWFPFIILLCISSVGSFMRVNAQAPGQGSWCVAKPGTPIKQLVKNLNNVCSNSSVHCEVVSEGGACYDPINLYNSASVVMNLYYQNQGRQYSKCDFEGSGIISVTDPSEFYISLPLYFINSCMNFFSFI</sequence>
<reference key="1">
    <citation type="journal article" date="1999" name="Nature">
        <title>Sequence and analysis of chromosome 2 of the plant Arabidopsis thaliana.</title>
        <authorList>
            <person name="Lin X."/>
            <person name="Kaul S."/>
            <person name="Rounsley S."/>
            <person name="Shea T.P."/>
            <person name="Benito M.I."/>
            <person name="Town C.D."/>
            <person name="Fujii C.Y."/>
            <person name="Mason T."/>
            <person name="Bowman C.L."/>
            <person name="Barnstead M."/>
            <person name="Feldblyum T.V."/>
            <person name="Buell C.R."/>
            <person name="Ketchum K.A."/>
            <person name="Lee J."/>
            <person name="Ronning C.M."/>
            <person name="Koo H.L."/>
            <person name="Moffat K.S."/>
            <person name="Cronin L.A."/>
            <person name="Shen M."/>
            <person name="Pai G."/>
            <person name="Van Aken S."/>
            <person name="Umayam L."/>
            <person name="Tallon L.J."/>
            <person name="Gill J.E."/>
            <person name="Adams M.D."/>
            <person name="Carrera A.J."/>
            <person name="Creasy T.H."/>
            <person name="Goodman H.M."/>
            <person name="Somerville C.R."/>
            <person name="Copenhaver G.P."/>
            <person name="Preuss D."/>
            <person name="Nierman W.C."/>
            <person name="White O."/>
            <person name="Eisen J.A."/>
            <person name="Salzberg S.L."/>
            <person name="Fraser C.M."/>
            <person name="Venter J.C."/>
        </authorList>
    </citation>
    <scope>NUCLEOTIDE SEQUENCE [LARGE SCALE GENOMIC DNA]</scope>
    <source>
        <strain>cv. Columbia</strain>
    </source>
</reference>
<gene>
    <name evidence="7" type="ordered locus">At2g43660</name>
</gene>
<reference evidence="7" key="2">
    <citation type="submission" date="2000-03" db="EMBL/GenBank/DDBJ databases">
        <authorList>
            <person name="Rounsley S.D."/>
            <person name="Lin X."/>
            <person name="Ketchum K.A."/>
            <person name="Crosby M.L."/>
            <person name="Brandon R.C."/>
            <person name="Spriggs T.A."/>
            <person name="Mason T.M."/>
            <person name="Kerlavage A.R."/>
            <person name="Adams M.D."/>
            <person name="Somerville C.R."/>
            <person name="Venter J.C."/>
        </authorList>
    </citation>
    <scope>NUCLEOTIDE SEQUENCE</scope>
</reference>
<evidence type="ECO:0000256" key="1">
    <source>
        <dbReference type="ARBA" id="ARBA00004609"/>
    </source>
</evidence>
<dbReference type="PANTHER" id="PTHR31044">
    <property type="entry name" value="BETA-1,3 GLUCANASE"/>
    <property type="match status" value="1"/>
</dbReference>
<keyword evidence="2" id="KW-0336">GPI-anchor</keyword>
<evidence type="ECO:0000256" key="4">
    <source>
        <dbReference type="ARBA" id="ARBA00023288"/>
    </source>
</evidence>
<dbReference type="PIR" id="H84868">
    <property type="entry name" value="H84868"/>
</dbReference>
<comment type="subcellular location">
    <subcellularLocation>
        <location evidence="1">Cell membrane</location>
        <topology evidence="1">Lipid-anchor</topology>
        <topology evidence="1">GPI-anchor</topology>
    </subcellularLocation>
</comment>
<evidence type="ECO:0000256" key="5">
    <source>
        <dbReference type="SAM" id="Phobius"/>
    </source>
</evidence>
<dbReference type="GO" id="GO:0005886">
    <property type="term" value="C:plasma membrane"/>
    <property type="evidence" value="ECO:0007669"/>
    <property type="project" value="UniProtKB-SubCell"/>
</dbReference>